<evidence type="ECO:0000256" key="2">
    <source>
        <dbReference type="SAM" id="MobiDB-lite"/>
    </source>
</evidence>
<dbReference type="PANTHER" id="PTHR43344:SF15">
    <property type="entry name" value="PHOSPHOSERINE PHOSPHATASE SERB1"/>
    <property type="match status" value="1"/>
</dbReference>
<dbReference type="InterPro" id="IPR050582">
    <property type="entry name" value="HAD-like_SerB"/>
</dbReference>
<sequence>MPEETSLTPSDDTTTSPVESPVPSDRPIIAFFDVDNTLMRGTSLFHLGREAWARKIIGFREIARFAWHQRRFISVGENQDHLDSARDRALALAGGHSVADINSLAEHIWEHRISKRLYPDTVGLTQDHIAKGHEVWLVSATPVEIGTVMAKHLGLTGALGTVVESVDGVYTGRLVGHTLHAERKADAARDLAASAGARLADCWAYSDSRNDIPLLEMVGNPVVVNPDAALAHHAQQHGWPMMRLSPRSIREARRRVRREARRVRRSARRTPSA</sequence>
<feature type="compositionally biased region" description="Basic residues" evidence="2">
    <location>
        <begin position="252"/>
        <end position="273"/>
    </location>
</feature>
<dbReference type="Gene3D" id="1.20.1440.100">
    <property type="entry name" value="SG protein - dephosphorylation function"/>
    <property type="match status" value="1"/>
</dbReference>
<feature type="compositionally biased region" description="Low complexity" evidence="2">
    <location>
        <begin position="1"/>
        <end position="21"/>
    </location>
</feature>
<dbReference type="CDD" id="cd02612">
    <property type="entry name" value="HAD_PGPPase"/>
    <property type="match status" value="1"/>
</dbReference>
<reference evidence="3" key="2">
    <citation type="submission" date="2020-09" db="EMBL/GenBank/DDBJ databases">
        <authorList>
            <person name="Sun Q."/>
            <person name="Zhou Y."/>
        </authorList>
    </citation>
    <scope>NUCLEOTIDE SEQUENCE</scope>
    <source>
        <strain evidence="3">CGMCC 1.16548</strain>
    </source>
</reference>
<comment type="similarity">
    <text evidence="1">Belongs to the HAD-like hydrolase superfamily. SerB family.</text>
</comment>
<dbReference type="SUPFAM" id="SSF56784">
    <property type="entry name" value="HAD-like"/>
    <property type="match status" value="1"/>
</dbReference>
<evidence type="ECO:0008006" key="5">
    <source>
        <dbReference type="Google" id="ProtNLM"/>
    </source>
</evidence>
<proteinExistence type="inferred from homology"/>
<name>A0A8J3GQ67_9MICO</name>
<dbReference type="NCBIfam" id="TIGR01490">
    <property type="entry name" value="HAD-SF-IB-hyp1"/>
    <property type="match status" value="1"/>
</dbReference>
<keyword evidence="4" id="KW-1185">Reference proteome</keyword>
<dbReference type="InterPro" id="IPR023214">
    <property type="entry name" value="HAD_sf"/>
</dbReference>
<organism evidence="3 4">
    <name type="scientific">Pseudolysinimonas yzui</name>
    <dbReference type="NCBI Taxonomy" id="2708254"/>
    <lineage>
        <taxon>Bacteria</taxon>
        <taxon>Bacillati</taxon>
        <taxon>Actinomycetota</taxon>
        <taxon>Actinomycetes</taxon>
        <taxon>Micrococcales</taxon>
        <taxon>Microbacteriaceae</taxon>
        <taxon>Pseudolysinimonas</taxon>
    </lineage>
</organism>
<dbReference type="EMBL" id="BNAI01000002">
    <property type="protein sequence ID" value="GHF13446.1"/>
    <property type="molecule type" value="Genomic_DNA"/>
</dbReference>
<dbReference type="NCBIfam" id="TIGR01488">
    <property type="entry name" value="HAD-SF-IB"/>
    <property type="match status" value="1"/>
</dbReference>
<dbReference type="Pfam" id="PF12710">
    <property type="entry name" value="HAD"/>
    <property type="match status" value="1"/>
</dbReference>
<gene>
    <name evidence="3" type="ORF">GCM10011600_12880</name>
</gene>
<dbReference type="PANTHER" id="PTHR43344">
    <property type="entry name" value="PHOSPHOSERINE PHOSPHATASE"/>
    <property type="match status" value="1"/>
</dbReference>
<evidence type="ECO:0000313" key="3">
    <source>
        <dbReference type="EMBL" id="GHF13446.1"/>
    </source>
</evidence>
<reference evidence="3" key="1">
    <citation type="journal article" date="2014" name="Int. J. Syst. Evol. Microbiol.">
        <title>Complete genome sequence of Corynebacterium casei LMG S-19264T (=DSM 44701T), isolated from a smear-ripened cheese.</title>
        <authorList>
            <consortium name="US DOE Joint Genome Institute (JGI-PGF)"/>
            <person name="Walter F."/>
            <person name="Albersmeier A."/>
            <person name="Kalinowski J."/>
            <person name="Ruckert C."/>
        </authorList>
    </citation>
    <scope>NUCLEOTIDE SEQUENCE</scope>
    <source>
        <strain evidence="3">CGMCC 1.16548</strain>
    </source>
</reference>
<comment type="caution">
    <text evidence="3">The sequence shown here is derived from an EMBL/GenBank/DDBJ whole genome shotgun (WGS) entry which is preliminary data.</text>
</comment>
<feature type="region of interest" description="Disordered" evidence="2">
    <location>
        <begin position="250"/>
        <end position="273"/>
    </location>
</feature>
<evidence type="ECO:0000313" key="4">
    <source>
        <dbReference type="Proteomes" id="UP000617531"/>
    </source>
</evidence>
<dbReference type="Gene3D" id="3.40.50.1000">
    <property type="entry name" value="HAD superfamily/HAD-like"/>
    <property type="match status" value="1"/>
</dbReference>
<accession>A0A8J3GQ67</accession>
<feature type="region of interest" description="Disordered" evidence="2">
    <location>
        <begin position="1"/>
        <end position="22"/>
    </location>
</feature>
<protein>
    <recommendedName>
        <fullName evidence="5">HAD-IB family hydrolase</fullName>
    </recommendedName>
</protein>
<evidence type="ECO:0000256" key="1">
    <source>
        <dbReference type="ARBA" id="ARBA00009184"/>
    </source>
</evidence>
<dbReference type="InterPro" id="IPR036412">
    <property type="entry name" value="HAD-like_sf"/>
</dbReference>
<dbReference type="AlphaFoldDB" id="A0A8J3GQ67"/>
<dbReference type="RefSeq" id="WP_191282652.1">
    <property type="nucleotide sequence ID" value="NZ_BNAI01000002.1"/>
</dbReference>
<dbReference type="InterPro" id="IPR006385">
    <property type="entry name" value="HAD_hydro_SerB1"/>
</dbReference>
<dbReference type="Proteomes" id="UP000617531">
    <property type="component" value="Unassembled WGS sequence"/>
</dbReference>